<feature type="region of interest" description="Disordered" evidence="1">
    <location>
        <begin position="208"/>
        <end position="234"/>
    </location>
</feature>
<evidence type="ECO:0000256" key="1">
    <source>
        <dbReference type="SAM" id="MobiDB-lite"/>
    </source>
</evidence>
<organism evidence="3 4">
    <name type="scientific">Microbaculum marinum</name>
    <dbReference type="NCBI Taxonomy" id="1764581"/>
    <lineage>
        <taxon>Bacteria</taxon>
        <taxon>Pseudomonadati</taxon>
        <taxon>Pseudomonadota</taxon>
        <taxon>Alphaproteobacteria</taxon>
        <taxon>Hyphomicrobiales</taxon>
        <taxon>Tepidamorphaceae</taxon>
        <taxon>Microbaculum</taxon>
    </lineage>
</organism>
<dbReference type="PROSITE" id="PS50404">
    <property type="entry name" value="GST_NTER"/>
    <property type="match status" value="1"/>
</dbReference>
<protein>
    <submittedName>
        <fullName evidence="3">Glutathione S-transferase N-terminal domain-containing protein</fullName>
    </submittedName>
</protein>
<dbReference type="Pfam" id="PF13410">
    <property type="entry name" value="GST_C_2"/>
    <property type="match status" value="1"/>
</dbReference>
<dbReference type="Pfam" id="PF13409">
    <property type="entry name" value="GST_N_2"/>
    <property type="match status" value="1"/>
</dbReference>
<dbReference type="PANTHER" id="PTHR43968:SF6">
    <property type="entry name" value="GLUTATHIONE S-TRANSFERASE OMEGA"/>
    <property type="match status" value="1"/>
</dbReference>
<sequence>MKLHWSPRSPFVRKVMIVLHETALIDRVECVRSVVAFMAAPNEDVLRDNPLGKIPALVLDDGRTLFDSRVICEYLDGLEGSSALFPADPGERVRQLRWMALGDGLTEILLLWRNELLRPAGAYDVLTSAFARKVRVCMERLDAEAPELGAAPFGIGHIAIVCAVGQLDFRFRDSHWREAFPALAEWFGRVGRRDSIVATMPRDDPSLVPVPRGFDETSPIDFRSFPSAPPRNTT</sequence>
<dbReference type="PANTHER" id="PTHR43968">
    <property type="match status" value="1"/>
</dbReference>
<dbReference type="InterPro" id="IPR050983">
    <property type="entry name" value="GST_Omega/HSP26"/>
</dbReference>
<feature type="domain" description="GST N-terminal" evidence="2">
    <location>
        <begin position="1"/>
        <end position="83"/>
    </location>
</feature>
<evidence type="ECO:0000259" key="2">
    <source>
        <dbReference type="PROSITE" id="PS50404"/>
    </source>
</evidence>
<dbReference type="SUPFAM" id="SSF47616">
    <property type="entry name" value="GST C-terminal domain-like"/>
    <property type="match status" value="1"/>
</dbReference>
<dbReference type="InterPro" id="IPR004045">
    <property type="entry name" value="Glutathione_S-Trfase_N"/>
</dbReference>
<keyword evidence="4" id="KW-1185">Reference proteome</keyword>
<proteinExistence type="predicted"/>
<evidence type="ECO:0000313" key="4">
    <source>
        <dbReference type="Proteomes" id="UP001378188"/>
    </source>
</evidence>
<evidence type="ECO:0000313" key="3">
    <source>
        <dbReference type="EMBL" id="MEJ8571480.1"/>
    </source>
</evidence>
<dbReference type="EMBL" id="JAZHOF010000003">
    <property type="protein sequence ID" value="MEJ8571480.1"/>
    <property type="molecule type" value="Genomic_DNA"/>
</dbReference>
<dbReference type="AlphaFoldDB" id="A0AAW9RHT3"/>
<dbReference type="Proteomes" id="UP001378188">
    <property type="component" value="Unassembled WGS sequence"/>
</dbReference>
<dbReference type="InterPro" id="IPR036282">
    <property type="entry name" value="Glutathione-S-Trfase_C_sf"/>
</dbReference>
<reference evidence="3 4" key="1">
    <citation type="submission" date="2024-02" db="EMBL/GenBank/DDBJ databases">
        <title>Genome analysis and characterization of Microbaculum marinisediminis sp. nov., isolated from marine sediment.</title>
        <authorList>
            <person name="Du Z.-J."/>
            <person name="Ye Y.-Q."/>
            <person name="Zhang Z.-R."/>
            <person name="Yuan S.-M."/>
            <person name="Zhang X.-Y."/>
        </authorList>
    </citation>
    <scope>NUCLEOTIDE SEQUENCE [LARGE SCALE GENOMIC DNA]</scope>
    <source>
        <strain evidence="3 4">SDUM1044001</strain>
    </source>
</reference>
<accession>A0AAW9RHT3</accession>
<dbReference type="InterPro" id="IPR036249">
    <property type="entry name" value="Thioredoxin-like_sf"/>
</dbReference>
<dbReference type="GO" id="GO:0005737">
    <property type="term" value="C:cytoplasm"/>
    <property type="evidence" value="ECO:0007669"/>
    <property type="project" value="TreeGrafter"/>
</dbReference>
<dbReference type="CDD" id="cd03049">
    <property type="entry name" value="GST_N_3"/>
    <property type="match status" value="1"/>
</dbReference>
<dbReference type="Gene3D" id="3.40.30.10">
    <property type="entry name" value="Glutaredoxin"/>
    <property type="match status" value="1"/>
</dbReference>
<name>A0AAW9RHT3_9HYPH</name>
<dbReference type="RefSeq" id="WP_340329181.1">
    <property type="nucleotide sequence ID" value="NZ_JAZHOF010000003.1"/>
</dbReference>
<dbReference type="Gene3D" id="1.20.1050.10">
    <property type="match status" value="1"/>
</dbReference>
<dbReference type="SUPFAM" id="SSF52833">
    <property type="entry name" value="Thioredoxin-like"/>
    <property type="match status" value="1"/>
</dbReference>
<gene>
    <name evidence="3" type="ORF">V3328_08355</name>
</gene>
<comment type="caution">
    <text evidence="3">The sequence shown here is derived from an EMBL/GenBank/DDBJ whole genome shotgun (WGS) entry which is preliminary data.</text>
</comment>